<dbReference type="EMBL" id="MORL01000008">
    <property type="protein sequence ID" value="OIN58029.1"/>
    <property type="molecule type" value="Genomic_DNA"/>
</dbReference>
<dbReference type="RefSeq" id="WP_071504178.1">
    <property type="nucleotide sequence ID" value="NZ_MORL01000008.1"/>
</dbReference>
<feature type="region of interest" description="Disordered" evidence="1">
    <location>
        <begin position="241"/>
        <end position="260"/>
    </location>
</feature>
<dbReference type="Gene3D" id="2.60.40.10">
    <property type="entry name" value="Immunoglobulins"/>
    <property type="match status" value="2"/>
</dbReference>
<evidence type="ECO:0000256" key="2">
    <source>
        <dbReference type="SAM" id="SignalP"/>
    </source>
</evidence>
<evidence type="ECO:0000313" key="4">
    <source>
        <dbReference type="EMBL" id="OIN58029.1"/>
    </source>
</evidence>
<dbReference type="PANTHER" id="PTHR11319:SF35">
    <property type="entry name" value="OUTER MEMBRANE PROTEIN PMPC-RELATED"/>
    <property type="match status" value="1"/>
</dbReference>
<proteinExistence type="predicted"/>
<dbReference type="InterPro" id="IPR036179">
    <property type="entry name" value="Ig-like_dom_sf"/>
</dbReference>
<feature type="chain" id="PRO_5010233482" description="Ig-like domain-containing protein" evidence="2">
    <location>
        <begin position="20"/>
        <end position="1461"/>
    </location>
</feature>
<dbReference type="InterPro" id="IPR013783">
    <property type="entry name" value="Ig-like_fold"/>
</dbReference>
<reference evidence="4 5" key="1">
    <citation type="submission" date="2016-10" db="EMBL/GenBank/DDBJ databases">
        <title>Arsenicibacter rosenii gen. nov., sp. nov., an efficient arsenic-methylating bacterium isolated from an arsenic-contaminated paddy soil.</title>
        <authorList>
            <person name="Huang K."/>
        </authorList>
    </citation>
    <scope>NUCLEOTIDE SEQUENCE [LARGE SCALE GENOMIC DNA]</scope>
    <source>
        <strain evidence="4 5">SM-1</strain>
    </source>
</reference>
<dbReference type="InterPro" id="IPR011050">
    <property type="entry name" value="Pectin_lyase_fold/virulence"/>
</dbReference>
<dbReference type="SMART" id="SM00710">
    <property type="entry name" value="PbH1"/>
    <property type="match status" value="16"/>
</dbReference>
<dbReference type="InterPro" id="IPR006626">
    <property type="entry name" value="PbH1"/>
</dbReference>
<dbReference type="Proteomes" id="UP000181790">
    <property type="component" value="Unassembled WGS sequence"/>
</dbReference>
<gene>
    <name evidence="4" type="ORF">BLX24_15960</name>
</gene>
<evidence type="ECO:0000313" key="5">
    <source>
        <dbReference type="Proteomes" id="UP000181790"/>
    </source>
</evidence>
<sequence length="1461" mass="146040">MLCSLLLLCLATVARPANDKAPAHGPGIVKRGVPALRSRTISEQPSANVEPSILSVTTSASVACPGQTVVLTANAAGMTGGYGFSWGISPTSIGSATFTSPTDQSSVTAVMGNIPGAVDFSVTVNDQTGIAVGGVTVTVPGRLHVNPKATGANNGLSWPDAFTSLQSALTYVSPCGGPASEIWVASGLYKPTTTATDQAASFRIPSGTKVYGGFVINTTIDNGPIGGVLYPTSISDRPAVNPVTDEPSSTTFSGDINNDNQINGNSNSVVTFENASAATQLDGVVITGGRGQGGGIYLNGGTPQLTNLLISGNQAAQSGNHGGGIYAAQSTTVTLNNSRIIGNTGINGGGIYANGPVYLTGTDISQNTSSAQGGGVYFNATSAFQAVSSTIGQNATSGAPAGGIYSATGSAMFRLENSLIQANQPGGIYANASSNTIVATNTQFRQHQGTWGAIYTDGPVSFSNCIIAQNKAISNSAGVHINNKGSFSAVSTQFTQNSSGAIGGAATVPGDVYITDCTISQNTAPFGGAGIYSTGSSLTVASVSNTTITHNQINSSGSGGGLYFSASNARFTFDNLLVTNNQAISEGGGIYVGGSSSNTITVSNSQFTQNRAGSPGGGFSLNGSVRITNCSFSQNTASEGAGIYHSGSEFSASNSRFRQNTAASSGGGGLRVMGNVTITGSDISQNTAGNTGGGINMSSANIISIQSTTISQNSSGFPGGGINTSGGSSFLLADVIIEGNKSQYSGGGIYSSVANFTITNSRVRQNQVSNGPGGGINSFGTTYITNCDVSQNTAVGSPGGGVYGNNPVITSSTISQNQTSSQGGGIYSNNSLTLVRSVVSQNQANDGGGLYAAAGLVQSSTITGNNSLNTGGGHYTNGGAFLAINSLYSRNRASTSGGAIYATSPNTLTLLNTSVSSNSAITGAAVSGTGVSAGNSIFWGNGTPATTFEGSISLKNSLAESGASFTDAGGNKNTDPQFTSPATDDLRVPACSPAVNTGNSALFTAAAPLTTDVAGNQRIIGTAIDMGAYEFTTAVGAPVGITAGPAESSVVCAGTNFSIPVSVTGGEPTTTYRWYKDGSATPVASQTTATLSFSGIQTADAGTYTLVVTGACNSVTSTVFSLSVNQSAGLTQQPVASSVVCTGATVTVMVSATGSPATGKNNLSYQWYHNGAVLTGHASATAATLSLPDVTTASTGTYSVVVTGSCGSLTSTGFSLHVNQPDVTIIASSSVLTCTVPSLTLTARTSETALRWSTGETTQSIVVSTTGTNQAGPYSVTVTAAAGCTAASAPIQLTQDLSMPVVSISSKTVCAGQAVTLQATGCTGGTVRWPNGTEGNTITLTAGAETSYITATCTIGQCSTTVTGSVVVAANVLPPPATINSVSADESACPVKLKGAATGTSFIFTGPNGYVFSSVYRQPGTYSVTAPNALKPGNYTFYVHYTTVCGTTNAVQTVTVVKQCP</sequence>
<feature type="signal peptide" evidence="2">
    <location>
        <begin position="1"/>
        <end position="19"/>
    </location>
</feature>
<protein>
    <recommendedName>
        <fullName evidence="3">Ig-like domain-containing protein</fullName>
    </recommendedName>
</protein>
<dbReference type="InterPro" id="IPR059226">
    <property type="entry name" value="Choice_anch_Q_dom"/>
</dbReference>
<dbReference type="InterPro" id="IPR039448">
    <property type="entry name" value="Beta_helix"/>
</dbReference>
<dbReference type="Pfam" id="PF13229">
    <property type="entry name" value="Beta_helix"/>
    <property type="match status" value="2"/>
</dbReference>
<dbReference type="NCBIfam" id="NF041518">
    <property type="entry name" value="choice_anch_Q"/>
    <property type="match status" value="1"/>
</dbReference>
<dbReference type="PANTHER" id="PTHR11319">
    <property type="entry name" value="G PROTEIN-COUPLED RECEPTOR-RELATED"/>
    <property type="match status" value="1"/>
</dbReference>
<evidence type="ECO:0000256" key="1">
    <source>
        <dbReference type="SAM" id="MobiDB-lite"/>
    </source>
</evidence>
<comment type="caution">
    <text evidence="4">The sequence shown here is derived from an EMBL/GenBank/DDBJ whole genome shotgun (WGS) entry which is preliminary data.</text>
</comment>
<evidence type="ECO:0000259" key="3">
    <source>
        <dbReference type="PROSITE" id="PS50835"/>
    </source>
</evidence>
<dbReference type="InterPro" id="IPR003599">
    <property type="entry name" value="Ig_sub"/>
</dbReference>
<dbReference type="PROSITE" id="PS50835">
    <property type="entry name" value="IG_LIKE"/>
    <property type="match status" value="1"/>
</dbReference>
<dbReference type="Pfam" id="PF13927">
    <property type="entry name" value="Ig_3"/>
    <property type="match status" value="1"/>
</dbReference>
<name>A0A1S2VH29_9BACT</name>
<keyword evidence="2" id="KW-0732">Signal</keyword>
<dbReference type="InterPro" id="IPR007110">
    <property type="entry name" value="Ig-like_dom"/>
</dbReference>
<dbReference type="SUPFAM" id="SSF51126">
    <property type="entry name" value="Pectin lyase-like"/>
    <property type="match status" value="3"/>
</dbReference>
<dbReference type="InterPro" id="IPR012334">
    <property type="entry name" value="Pectin_lyas_fold"/>
</dbReference>
<keyword evidence="5" id="KW-1185">Reference proteome</keyword>
<accession>A0A1S2VH29</accession>
<dbReference type="Gene3D" id="2.160.20.10">
    <property type="entry name" value="Single-stranded right-handed beta-helix, Pectin lyase-like"/>
    <property type="match status" value="2"/>
</dbReference>
<feature type="domain" description="Ig-like" evidence="3">
    <location>
        <begin position="1038"/>
        <end position="1123"/>
    </location>
</feature>
<dbReference type="SMART" id="SM00409">
    <property type="entry name" value="IG"/>
    <property type="match status" value="3"/>
</dbReference>
<dbReference type="SUPFAM" id="SSF48726">
    <property type="entry name" value="Immunoglobulin"/>
    <property type="match status" value="2"/>
</dbReference>
<organism evidence="4 5">
    <name type="scientific">Arsenicibacter rosenii</name>
    <dbReference type="NCBI Taxonomy" id="1750698"/>
    <lineage>
        <taxon>Bacteria</taxon>
        <taxon>Pseudomonadati</taxon>
        <taxon>Bacteroidota</taxon>
        <taxon>Cytophagia</taxon>
        <taxon>Cytophagales</taxon>
        <taxon>Spirosomataceae</taxon>
        <taxon>Arsenicibacter</taxon>
    </lineage>
</organism>